<organism evidence="2 3">
    <name type="scientific">Branchiibius cervicis</name>
    <dbReference type="NCBI Taxonomy" id="908252"/>
    <lineage>
        <taxon>Bacteria</taxon>
        <taxon>Bacillati</taxon>
        <taxon>Actinomycetota</taxon>
        <taxon>Actinomycetes</taxon>
        <taxon>Micrococcales</taxon>
        <taxon>Dermacoccaceae</taxon>
        <taxon>Branchiibius</taxon>
    </lineage>
</organism>
<protein>
    <submittedName>
        <fullName evidence="2">WcbI family polysaccharide biosynthesis putative acetyltransferase</fullName>
    </submittedName>
</protein>
<feature type="domain" description="Polysaccharide biosynthesis enzyme WcbI" evidence="1">
    <location>
        <begin position="4"/>
        <end position="174"/>
    </location>
</feature>
<keyword evidence="3" id="KW-1185">Reference proteome</keyword>
<evidence type="ECO:0000259" key="1">
    <source>
        <dbReference type="Pfam" id="PF18588"/>
    </source>
</evidence>
<dbReference type="Gene3D" id="3.40.50.12080">
    <property type="match status" value="1"/>
</dbReference>
<name>A0ABW2AP97_9MICO</name>
<comment type="caution">
    <text evidence="2">The sequence shown here is derived from an EMBL/GenBank/DDBJ whole genome shotgun (WGS) entry which is preliminary data.</text>
</comment>
<evidence type="ECO:0000313" key="3">
    <source>
        <dbReference type="Proteomes" id="UP001596356"/>
    </source>
</evidence>
<dbReference type="RefSeq" id="WP_377825303.1">
    <property type="nucleotide sequence ID" value="NZ_JBHSWJ010000002.1"/>
</dbReference>
<evidence type="ECO:0000313" key="2">
    <source>
        <dbReference type="EMBL" id="MFC6712580.1"/>
    </source>
</evidence>
<gene>
    <name evidence="2" type="ORF">ACFQBT_01420</name>
</gene>
<proteinExistence type="predicted"/>
<sequence>MPGTVRLPPVHELTADDLPYVQRTYRAATALIAQPVADDYRGLPLGTAQVFGLLPAGSPLVMFPVLRWAALHPYHLLARSATVPDPPLVPYYDVRTIAAAADLPAPQLTAEGVRQVAARTREELIRRQKLSGTVPADDLFVEAGARGTNTINHPGNPVLIGVAERILERLGAAPQVADPGRELLRSVFAPLEAATLEALGLSGAPRPDWVVDGAPVSQQAVDRTHREWLRTQPEALALAIRAAAGWLGQRAA</sequence>
<dbReference type="InterPro" id="IPR041307">
    <property type="entry name" value="WcbI"/>
</dbReference>
<dbReference type="Proteomes" id="UP001596356">
    <property type="component" value="Unassembled WGS sequence"/>
</dbReference>
<dbReference type="Pfam" id="PF18588">
    <property type="entry name" value="WcbI"/>
    <property type="match status" value="1"/>
</dbReference>
<reference evidence="3" key="1">
    <citation type="journal article" date="2019" name="Int. J. Syst. Evol. Microbiol.">
        <title>The Global Catalogue of Microorganisms (GCM) 10K type strain sequencing project: providing services to taxonomists for standard genome sequencing and annotation.</title>
        <authorList>
            <consortium name="The Broad Institute Genomics Platform"/>
            <consortium name="The Broad Institute Genome Sequencing Center for Infectious Disease"/>
            <person name="Wu L."/>
            <person name="Ma J."/>
        </authorList>
    </citation>
    <scope>NUCLEOTIDE SEQUENCE [LARGE SCALE GENOMIC DNA]</scope>
    <source>
        <strain evidence="3">NBRC 106593</strain>
    </source>
</reference>
<accession>A0ABW2AP97</accession>
<dbReference type="EMBL" id="JBHSWJ010000002">
    <property type="protein sequence ID" value="MFC6712580.1"/>
    <property type="molecule type" value="Genomic_DNA"/>
</dbReference>